<reference evidence="2" key="2">
    <citation type="submission" date="2020-09" db="EMBL/GenBank/DDBJ databases">
        <authorList>
            <person name="Sun Q."/>
            <person name="Zhou Y."/>
        </authorList>
    </citation>
    <scope>NUCLEOTIDE SEQUENCE</scope>
    <source>
        <strain evidence="2">CGMCC 1.12187</strain>
    </source>
</reference>
<proteinExistence type="predicted"/>
<sequence length="91" mass="9909">MPGPAPKLRGQVPPAAPGMEDKQDPLQRSPVINPRPPTGTPCGWGSGMNGAISSHRWSSTIHWCFRVAIQAWSATRTKTGNDRPSYEIKCK</sequence>
<dbReference type="AlphaFoldDB" id="A0A917H9M5"/>
<dbReference type="EMBL" id="BMEQ01000053">
    <property type="protein sequence ID" value="GGG72091.1"/>
    <property type="molecule type" value="Genomic_DNA"/>
</dbReference>
<evidence type="ECO:0000313" key="3">
    <source>
        <dbReference type="Proteomes" id="UP000638848"/>
    </source>
</evidence>
<name>A0A917H9M5_9MICC</name>
<evidence type="ECO:0000256" key="1">
    <source>
        <dbReference type="SAM" id="MobiDB-lite"/>
    </source>
</evidence>
<protein>
    <submittedName>
        <fullName evidence="2">Uncharacterized protein</fullName>
    </submittedName>
</protein>
<accession>A0A917H9M5</accession>
<organism evidence="2 3">
    <name type="scientific">Kocuria dechangensis</name>
    <dbReference type="NCBI Taxonomy" id="1176249"/>
    <lineage>
        <taxon>Bacteria</taxon>
        <taxon>Bacillati</taxon>
        <taxon>Actinomycetota</taxon>
        <taxon>Actinomycetes</taxon>
        <taxon>Micrococcales</taxon>
        <taxon>Micrococcaceae</taxon>
        <taxon>Kocuria</taxon>
    </lineage>
</organism>
<keyword evidence="3" id="KW-1185">Reference proteome</keyword>
<comment type="caution">
    <text evidence="2">The sequence shown here is derived from an EMBL/GenBank/DDBJ whole genome shotgun (WGS) entry which is preliminary data.</text>
</comment>
<evidence type="ECO:0000313" key="2">
    <source>
        <dbReference type="EMBL" id="GGG72091.1"/>
    </source>
</evidence>
<gene>
    <name evidence="2" type="ORF">GCM10011374_41060</name>
</gene>
<reference evidence="2" key="1">
    <citation type="journal article" date="2014" name="Int. J. Syst. Evol. Microbiol.">
        <title>Complete genome sequence of Corynebacterium casei LMG S-19264T (=DSM 44701T), isolated from a smear-ripened cheese.</title>
        <authorList>
            <consortium name="US DOE Joint Genome Institute (JGI-PGF)"/>
            <person name="Walter F."/>
            <person name="Albersmeier A."/>
            <person name="Kalinowski J."/>
            <person name="Ruckert C."/>
        </authorList>
    </citation>
    <scope>NUCLEOTIDE SEQUENCE</scope>
    <source>
        <strain evidence="2">CGMCC 1.12187</strain>
    </source>
</reference>
<feature type="region of interest" description="Disordered" evidence="1">
    <location>
        <begin position="1"/>
        <end position="49"/>
    </location>
</feature>
<dbReference type="Proteomes" id="UP000638848">
    <property type="component" value="Unassembled WGS sequence"/>
</dbReference>